<dbReference type="InterPro" id="IPR013083">
    <property type="entry name" value="Znf_RING/FYVE/PHD"/>
</dbReference>
<name>A0A6B9V7L4_ARAHY</name>
<dbReference type="EMBL" id="CP031001">
    <property type="protein sequence ID" value="QHN77025.1"/>
    <property type="molecule type" value="Genomic_DNA"/>
</dbReference>
<dbReference type="GO" id="GO:0035861">
    <property type="term" value="C:site of double-strand break"/>
    <property type="evidence" value="ECO:0007669"/>
    <property type="project" value="TreeGrafter"/>
</dbReference>
<dbReference type="PANTHER" id="PTHR23328:SF0">
    <property type="entry name" value="RING-TYPE DOMAIN-CONTAINING PROTEIN"/>
    <property type="match status" value="1"/>
</dbReference>
<keyword evidence="7" id="KW-0539">Nucleus</keyword>
<organism evidence="9 10">
    <name type="scientific">Arachis hypogaea</name>
    <name type="common">Peanut</name>
    <dbReference type="NCBI Taxonomy" id="3818"/>
    <lineage>
        <taxon>Eukaryota</taxon>
        <taxon>Viridiplantae</taxon>
        <taxon>Streptophyta</taxon>
        <taxon>Embryophyta</taxon>
        <taxon>Tracheophyta</taxon>
        <taxon>Spermatophyta</taxon>
        <taxon>Magnoliopsida</taxon>
        <taxon>eudicotyledons</taxon>
        <taxon>Gunneridae</taxon>
        <taxon>Pentapetalae</taxon>
        <taxon>rosids</taxon>
        <taxon>fabids</taxon>
        <taxon>Fabales</taxon>
        <taxon>Fabaceae</taxon>
        <taxon>Papilionoideae</taxon>
        <taxon>50 kb inversion clade</taxon>
        <taxon>dalbergioids sensu lato</taxon>
        <taxon>Dalbergieae</taxon>
        <taxon>Pterocarpus clade</taxon>
        <taxon>Arachis</taxon>
    </lineage>
</organism>
<dbReference type="GO" id="GO:0005634">
    <property type="term" value="C:nucleus"/>
    <property type="evidence" value="ECO:0007669"/>
    <property type="project" value="UniProtKB-SubCell"/>
</dbReference>
<dbReference type="GO" id="GO:0031491">
    <property type="term" value="F:nucleosome binding"/>
    <property type="evidence" value="ECO:0007669"/>
    <property type="project" value="TreeGrafter"/>
</dbReference>
<comment type="subcellular location">
    <subcellularLocation>
        <location evidence="2">Nucleus</location>
    </subcellularLocation>
</comment>
<evidence type="ECO:0000313" key="10">
    <source>
        <dbReference type="Proteomes" id="UP000464620"/>
    </source>
</evidence>
<evidence type="ECO:0000313" key="9">
    <source>
        <dbReference type="EMBL" id="QHN77025.1"/>
    </source>
</evidence>
<feature type="region of interest" description="Disordered" evidence="8">
    <location>
        <begin position="228"/>
        <end position="255"/>
    </location>
</feature>
<evidence type="ECO:0000256" key="4">
    <source>
        <dbReference type="ARBA" id="ARBA00022679"/>
    </source>
</evidence>
<sequence>MWQGLRQVLQFIPLAPGQCLRYLDSNKDGGSSHLLQVSNCDAWVVATVVVIPLAPDAGREAPRVLHSLRTSSARSAIVTDRRIRVQISRCSPSFISVAFYGNCFSDNNNNNGLPVKLIFSFSQVYEGEKSFYKEEDITIPWMDGVLAKGEEVQFFHDEFCCPIFVKDLDEEALLLASLVVEDTLDRDFKHKKRSVLNSKTPPTNSRRKRRAQSSPESIRVAVFDLDEEETPRKDSEKKTKEKKATVNEESKKGGKESGVAALPCIYKLRDELSCAICLEICFEPSTTPCGHSYQNMQYAICITHWNVLLLL</sequence>
<dbReference type="PANTHER" id="PTHR23328">
    <property type="entry name" value="RING-TYPE DOMAIN-CONTAINING PROTEIN"/>
    <property type="match status" value="1"/>
</dbReference>
<evidence type="ECO:0000256" key="2">
    <source>
        <dbReference type="ARBA" id="ARBA00004123"/>
    </source>
</evidence>
<evidence type="ECO:0000256" key="3">
    <source>
        <dbReference type="ARBA" id="ARBA00012483"/>
    </source>
</evidence>
<dbReference type="GO" id="GO:0006302">
    <property type="term" value="P:double-strand break repair"/>
    <property type="evidence" value="ECO:0007669"/>
    <property type="project" value="TreeGrafter"/>
</dbReference>
<keyword evidence="5" id="KW-0227">DNA damage</keyword>
<evidence type="ECO:0000256" key="5">
    <source>
        <dbReference type="ARBA" id="ARBA00022763"/>
    </source>
</evidence>
<dbReference type="AlphaFoldDB" id="A0A6B9V7L4"/>
<feature type="compositionally biased region" description="Polar residues" evidence="8">
    <location>
        <begin position="195"/>
        <end position="204"/>
    </location>
</feature>
<feature type="compositionally biased region" description="Basic and acidic residues" evidence="8">
    <location>
        <begin position="230"/>
        <end position="255"/>
    </location>
</feature>
<evidence type="ECO:0000256" key="6">
    <source>
        <dbReference type="ARBA" id="ARBA00022786"/>
    </source>
</evidence>
<comment type="catalytic activity">
    <reaction evidence="1">
        <text>S-ubiquitinyl-[E2 ubiquitin-conjugating enzyme]-L-cysteine + [acceptor protein]-L-lysine = [E2 ubiquitin-conjugating enzyme]-L-cysteine + N(6)-ubiquitinyl-[acceptor protein]-L-lysine.</text>
        <dbReference type="EC" id="2.3.2.27"/>
    </reaction>
</comment>
<dbReference type="Proteomes" id="UP000464620">
    <property type="component" value="Chromosome B09"/>
</dbReference>
<gene>
    <name evidence="9" type="ORF">DS421_19g649090</name>
</gene>
<protein>
    <recommendedName>
        <fullName evidence="3">RING-type E3 ubiquitin transferase</fullName>
        <ecNumber evidence="3">2.3.2.27</ecNumber>
    </recommendedName>
</protein>
<dbReference type="GO" id="GO:0061630">
    <property type="term" value="F:ubiquitin protein ligase activity"/>
    <property type="evidence" value="ECO:0007669"/>
    <property type="project" value="UniProtKB-EC"/>
</dbReference>
<dbReference type="InterPro" id="IPR051657">
    <property type="entry name" value="RNF168/RNF169_E3_ubiq-ligase"/>
</dbReference>
<dbReference type="Gene3D" id="3.30.40.10">
    <property type="entry name" value="Zinc/RING finger domain, C3HC4 (zinc finger)"/>
    <property type="match status" value="1"/>
</dbReference>
<evidence type="ECO:0000256" key="1">
    <source>
        <dbReference type="ARBA" id="ARBA00000900"/>
    </source>
</evidence>
<dbReference type="EC" id="2.3.2.27" evidence="3"/>
<evidence type="ECO:0000256" key="7">
    <source>
        <dbReference type="ARBA" id="ARBA00023242"/>
    </source>
</evidence>
<feature type="region of interest" description="Disordered" evidence="8">
    <location>
        <begin position="193"/>
        <end position="216"/>
    </location>
</feature>
<reference evidence="9 10" key="1">
    <citation type="submission" date="2020-01" db="EMBL/GenBank/DDBJ databases">
        <title>Genome sequence of Arachis hypogaea, cultivar Shitouqi.</title>
        <authorList>
            <person name="Zhuang W."/>
            <person name="Chen H."/>
            <person name="Varshney R."/>
            <person name="Wang D."/>
            <person name="Ming R."/>
        </authorList>
    </citation>
    <scope>NUCLEOTIDE SEQUENCE [LARGE SCALE GENOMIC DNA]</scope>
    <source>
        <tissue evidence="9">Young leaf</tissue>
    </source>
</reference>
<keyword evidence="4" id="KW-0808">Transferase</keyword>
<accession>A0A6B9V7L4</accession>
<keyword evidence="6" id="KW-0833">Ubl conjugation pathway</keyword>
<dbReference type="SUPFAM" id="SSF57850">
    <property type="entry name" value="RING/U-box"/>
    <property type="match status" value="1"/>
</dbReference>
<evidence type="ECO:0000256" key="8">
    <source>
        <dbReference type="SAM" id="MobiDB-lite"/>
    </source>
</evidence>
<proteinExistence type="predicted"/>